<sequence length="586" mass="66327">MPLIFLSVFAFSFHLKEEILKNDSVKIFIIDSKIDKVFLNSPALKIRPESSHGSKIAAVIRSQSRTEIKSFSAENIIGRIDKKYYLAALREIKNYAVLHPEEKIVVNISLGFEESEFQRQIIAEINKLSNIILVAAAGNNNREQLSYPARFENVIAAAALEGKEKMPASNYGKDIDFAASGVIEITQRHHLPALNFSRKYKLTGTSFAAPQVSALIADLLSLNPELRIKNALRIIRDTSQKLETPLFKEEKLGAGKIDRFRALSKASPYYFWLQLVIYSSLILTTVLFFYLCWQRYSISGIFIFLIVSATIFLLQPFLLLLYYQFGLLNIFFFILSLGTVYAVFLKMLKNYLKNSSNFSLMLKIGPHLNKQLQAQISKKITRILTEDNVNKQQLQKAVVSSLRQSYSQKKINFYLKIAAAFKKPPTALIIKKTLNSKIPAAAAASKFNLEQKNKKEQFILIAELLAVIFNNNYPEKKKAAEIAAALNSDLILIPLKNNLQKRKKLQLNDSVLYFLLDIVGGSGERAADFSPLLKEIIAQSDNSWLKFHALQAYLAVGVKDSDYQEFIEKVKGKEKEPVLLALKDYS</sequence>
<evidence type="ECO:0000256" key="2">
    <source>
        <dbReference type="ARBA" id="ARBA00022670"/>
    </source>
</evidence>
<dbReference type="InterPro" id="IPR023828">
    <property type="entry name" value="Peptidase_S8_Ser-AS"/>
</dbReference>
<name>A0A4V3G5E1_9FIRM</name>
<dbReference type="RefSeq" id="WP_166668506.1">
    <property type="nucleotide sequence ID" value="NZ_QLME01000011.1"/>
</dbReference>
<dbReference type="Gene3D" id="3.40.50.200">
    <property type="entry name" value="Peptidase S8/S53 domain"/>
    <property type="match status" value="1"/>
</dbReference>
<comment type="caution">
    <text evidence="8">The sequence shown here is derived from an EMBL/GenBank/DDBJ whole genome shotgun (WGS) entry which is preliminary data.</text>
</comment>
<feature type="transmembrane region" description="Helical" evidence="6">
    <location>
        <begin position="329"/>
        <end position="348"/>
    </location>
</feature>
<dbReference type="PROSITE" id="PS00138">
    <property type="entry name" value="SUBTILASE_SER"/>
    <property type="match status" value="1"/>
</dbReference>
<comment type="similarity">
    <text evidence="1 5">Belongs to the peptidase S8 family.</text>
</comment>
<dbReference type="PANTHER" id="PTHR43806:SF11">
    <property type="entry name" value="CEREVISIN-RELATED"/>
    <property type="match status" value="1"/>
</dbReference>
<keyword evidence="2" id="KW-0645">Protease</keyword>
<dbReference type="AlphaFoldDB" id="A0A4V3G5E1"/>
<dbReference type="CDD" id="cd00306">
    <property type="entry name" value="Peptidases_S8_S53"/>
    <property type="match status" value="1"/>
</dbReference>
<feature type="transmembrane region" description="Helical" evidence="6">
    <location>
        <begin position="269"/>
        <end position="293"/>
    </location>
</feature>
<dbReference type="PROSITE" id="PS51892">
    <property type="entry name" value="SUBTILASE"/>
    <property type="match status" value="1"/>
</dbReference>
<dbReference type="InterPro" id="IPR050131">
    <property type="entry name" value="Peptidase_S8_subtilisin-like"/>
</dbReference>
<evidence type="ECO:0000259" key="7">
    <source>
        <dbReference type="Pfam" id="PF00082"/>
    </source>
</evidence>
<dbReference type="InterPro" id="IPR036852">
    <property type="entry name" value="Peptidase_S8/S53_dom_sf"/>
</dbReference>
<dbReference type="GO" id="GO:0004252">
    <property type="term" value="F:serine-type endopeptidase activity"/>
    <property type="evidence" value="ECO:0007669"/>
    <property type="project" value="InterPro"/>
</dbReference>
<protein>
    <submittedName>
        <fullName evidence="8">Subtilase family protein</fullName>
    </submittedName>
</protein>
<keyword evidence="3" id="KW-0378">Hydrolase</keyword>
<dbReference type="InterPro" id="IPR000209">
    <property type="entry name" value="Peptidase_S8/S53_dom"/>
</dbReference>
<dbReference type="Pfam" id="PF00082">
    <property type="entry name" value="Peptidase_S8"/>
    <property type="match status" value="1"/>
</dbReference>
<feature type="transmembrane region" description="Helical" evidence="6">
    <location>
        <begin position="300"/>
        <end position="323"/>
    </location>
</feature>
<keyword evidence="6" id="KW-0812">Transmembrane</keyword>
<keyword evidence="6" id="KW-1133">Transmembrane helix</keyword>
<gene>
    <name evidence="8" type="ORF">C8C77_11072</name>
</gene>
<dbReference type="SUPFAM" id="SSF52743">
    <property type="entry name" value="Subtilisin-like"/>
    <property type="match status" value="1"/>
</dbReference>
<dbReference type="Proteomes" id="UP000294697">
    <property type="component" value="Unassembled WGS sequence"/>
</dbReference>
<evidence type="ECO:0000313" key="8">
    <source>
        <dbReference type="EMBL" id="TDW04373.1"/>
    </source>
</evidence>
<evidence type="ECO:0000256" key="1">
    <source>
        <dbReference type="ARBA" id="ARBA00011073"/>
    </source>
</evidence>
<evidence type="ECO:0000256" key="5">
    <source>
        <dbReference type="PROSITE-ProRule" id="PRU01240"/>
    </source>
</evidence>
<evidence type="ECO:0000256" key="6">
    <source>
        <dbReference type="SAM" id="Phobius"/>
    </source>
</evidence>
<evidence type="ECO:0000313" key="9">
    <source>
        <dbReference type="Proteomes" id="UP000294697"/>
    </source>
</evidence>
<evidence type="ECO:0000256" key="4">
    <source>
        <dbReference type="ARBA" id="ARBA00022825"/>
    </source>
</evidence>
<proteinExistence type="inferred from homology"/>
<organism evidence="8 9">
    <name type="scientific">Halanaerobium saccharolyticum</name>
    <dbReference type="NCBI Taxonomy" id="43595"/>
    <lineage>
        <taxon>Bacteria</taxon>
        <taxon>Bacillati</taxon>
        <taxon>Bacillota</taxon>
        <taxon>Clostridia</taxon>
        <taxon>Halanaerobiales</taxon>
        <taxon>Halanaerobiaceae</taxon>
        <taxon>Halanaerobium</taxon>
    </lineage>
</organism>
<reference evidence="8 9" key="1">
    <citation type="submission" date="2019-03" db="EMBL/GenBank/DDBJ databases">
        <title>Subsurface microbial communities from deep shales in Ohio and West Virginia, USA.</title>
        <authorList>
            <person name="Wrighton K."/>
        </authorList>
    </citation>
    <scope>NUCLEOTIDE SEQUENCE [LARGE SCALE GENOMIC DNA]</scope>
    <source>
        <strain evidence="8 9">MSL9.2</strain>
    </source>
</reference>
<dbReference type="PANTHER" id="PTHR43806">
    <property type="entry name" value="PEPTIDASE S8"/>
    <property type="match status" value="1"/>
</dbReference>
<accession>A0A4V3G5E1</accession>
<feature type="domain" description="Peptidase S8/S53" evidence="7">
    <location>
        <begin position="48"/>
        <end position="244"/>
    </location>
</feature>
<keyword evidence="4" id="KW-0720">Serine protease</keyword>
<comment type="caution">
    <text evidence="5">Lacks conserved residue(s) required for the propagation of feature annotation.</text>
</comment>
<evidence type="ECO:0000256" key="3">
    <source>
        <dbReference type="ARBA" id="ARBA00022801"/>
    </source>
</evidence>
<keyword evidence="6" id="KW-0472">Membrane</keyword>
<dbReference type="GO" id="GO:0006508">
    <property type="term" value="P:proteolysis"/>
    <property type="evidence" value="ECO:0007669"/>
    <property type="project" value="UniProtKB-KW"/>
</dbReference>
<dbReference type="EMBL" id="SODA01000010">
    <property type="protein sequence ID" value="TDW04373.1"/>
    <property type="molecule type" value="Genomic_DNA"/>
</dbReference>